<dbReference type="Gene3D" id="1.20.58.2190">
    <property type="match status" value="1"/>
</dbReference>
<keyword evidence="5" id="KW-1185">Reference proteome</keyword>
<dbReference type="GO" id="GO:0005737">
    <property type="term" value="C:cytoplasm"/>
    <property type="evidence" value="ECO:0007669"/>
    <property type="project" value="TreeGrafter"/>
</dbReference>
<dbReference type="PANTHER" id="PTHR23153:SF38">
    <property type="entry name" value="UBX DOMAIN-CONTAINING PROTEIN 6"/>
    <property type="match status" value="1"/>
</dbReference>
<evidence type="ECO:0000256" key="2">
    <source>
        <dbReference type="SAM" id="Phobius"/>
    </source>
</evidence>
<dbReference type="SMART" id="SM00166">
    <property type="entry name" value="UBX"/>
    <property type="match status" value="1"/>
</dbReference>
<organism evidence="4 5">
    <name type="scientific">Amphibalanus amphitrite</name>
    <name type="common">Striped barnacle</name>
    <name type="synonym">Balanus amphitrite</name>
    <dbReference type="NCBI Taxonomy" id="1232801"/>
    <lineage>
        <taxon>Eukaryota</taxon>
        <taxon>Metazoa</taxon>
        <taxon>Ecdysozoa</taxon>
        <taxon>Arthropoda</taxon>
        <taxon>Crustacea</taxon>
        <taxon>Multicrustacea</taxon>
        <taxon>Cirripedia</taxon>
        <taxon>Thoracica</taxon>
        <taxon>Thoracicalcarea</taxon>
        <taxon>Balanomorpha</taxon>
        <taxon>Balanoidea</taxon>
        <taxon>Balanidae</taxon>
        <taxon>Amphibalaninae</taxon>
        <taxon>Amphibalanus</taxon>
    </lineage>
</organism>
<dbReference type="PANTHER" id="PTHR23153">
    <property type="entry name" value="UBX-RELATED"/>
    <property type="match status" value="1"/>
</dbReference>
<dbReference type="PROSITE" id="PS50033">
    <property type="entry name" value="UBX"/>
    <property type="match status" value="1"/>
</dbReference>
<evidence type="ECO:0000259" key="3">
    <source>
        <dbReference type="PROSITE" id="PS50033"/>
    </source>
</evidence>
<dbReference type="SMART" id="SM00580">
    <property type="entry name" value="PUG"/>
    <property type="match status" value="1"/>
</dbReference>
<dbReference type="CDD" id="cd10460">
    <property type="entry name" value="PUB_UBXD1"/>
    <property type="match status" value="1"/>
</dbReference>
<evidence type="ECO:0000313" key="5">
    <source>
        <dbReference type="Proteomes" id="UP000440578"/>
    </source>
</evidence>
<keyword evidence="2" id="KW-0812">Transmembrane</keyword>
<keyword evidence="2" id="KW-0472">Membrane</keyword>
<name>A0A6A4WT63_AMPAM</name>
<proteinExistence type="predicted"/>
<evidence type="ECO:0000313" key="4">
    <source>
        <dbReference type="EMBL" id="KAF0310726.1"/>
    </source>
</evidence>
<reference evidence="4 5" key="1">
    <citation type="submission" date="2019-07" db="EMBL/GenBank/DDBJ databases">
        <title>Draft genome assembly of a fouling barnacle, Amphibalanus amphitrite (Darwin, 1854): The first reference genome for Thecostraca.</title>
        <authorList>
            <person name="Kim W."/>
        </authorList>
    </citation>
    <scope>NUCLEOTIDE SEQUENCE [LARGE SCALE GENOMIC DNA]</scope>
    <source>
        <strain evidence="4">SNU_AA5</strain>
        <tissue evidence="4">Soma without cirri and trophi</tissue>
    </source>
</reference>
<dbReference type="SUPFAM" id="SSF54236">
    <property type="entry name" value="Ubiquitin-like"/>
    <property type="match status" value="1"/>
</dbReference>
<dbReference type="OrthoDB" id="49605at2759"/>
<dbReference type="InterPro" id="IPR036339">
    <property type="entry name" value="PUB-like_dom_sf"/>
</dbReference>
<dbReference type="Gene3D" id="3.10.20.90">
    <property type="entry name" value="Phosphatidylinositol 3-kinase Catalytic Subunit, Chain A, domain 1"/>
    <property type="match status" value="1"/>
</dbReference>
<dbReference type="SUPFAM" id="SSF143503">
    <property type="entry name" value="PUG domain-like"/>
    <property type="match status" value="1"/>
</dbReference>
<dbReference type="InterPro" id="IPR029071">
    <property type="entry name" value="Ubiquitin-like_domsf"/>
</dbReference>
<feature type="compositionally biased region" description="Low complexity" evidence="1">
    <location>
        <begin position="203"/>
        <end position="212"/>
    </location>
</feature>
<dbReference type="InterPro" id="IPR042774">
    <property type="entry name" value="UBXN6_PUB"/>
</dbReference>
<gene>
    <name evidence="4" type="primary">UBXN6_3</name>
    <name evidence="4" type="ORF">FJT64_001924</name>
</gene>
<dbReference type="CDD" id="cd16119">
    <property type="entry name" value="UBX_UBXN6"/>
    <property type="match status" value="1"/>
</dbReference>
<accession>A0A6A4WT63</accession>
<dbReference type="AlphaFoldDB" id="A0A6A4WT63"/>
<feature type="region of interest" description="Disordered" evidence="1">
    <location>
        <begin position="145"/>
        <end position="212"/>
    </location>
</feature>
<dbReference type="InterPro" id="IPR018997">
    <property type="entry name" value="PUB_domain"/>
</dbReference>
<keyword evidence="2" id="KW-1133">Transmembrane helix</keyword>
<feature type="transmembrane region" description="Helical" evidence="2">
    <location>
        <begin position="85"/>
        <end position="104"/>
    </location>
</feature>
<dbReference type="EMBL" id="VIIS01000292">
    <property type="protein sequence ID" value="KAF0310727.1"/>
    <property type="molecule type" value="Genomic_DNA"/>
</dbReference>
<protein>
    <submittedName>
        <fullName evidence="4">UBX domain-containing protein 6</fullName>
    </submittedName>
</protein>
<feature type="domain" description="UBX" evidence="3">
    <location>
        <begin position="470"/>
        <end position="546"/>
    </location>
</feature>
<dbReference type="InterPro" id="IPR001012">
    <property type="entry name" value="UBX_dom"/>
</dbReference>
<dbReference type="Proteomes" id="UP000440578">
    <property type="component" value="Unassembled WGS sequence"/>
</dbReference>
<dbReference type="Pfam" id="PF00789">
    <property type="entry name" value="UBX"/>
    <property type="match status" value="1"/>
</dbReference>
<dbReference type="Pfam" id="PF09409">
    <property type="entry name" value="PUB"/>
    <property type="match status" value="1"/>
</dbReference>
<evidence type="ECO:0000256" key="1">
    <source>
        <dbReference type="SAM" id="MobiDB-lite"/>
    </source>
</evidence>
<sequence>MVWQPLWEGSLVVLQWLSMVWQPLWEGSLVVLQWLAALLTDVSDSAAAALNSSRPLVSEALQRAGGLVPWPDLGLPELDAFQANLLLAIGGILVTNVLLVYLAWSRYGERIVEHFTSADAHRSKPGARGPTMDALKKFIEKKKSEAKFKKAGPGHRLSGEPGGGSGGARGSSSAPAPLPERQHPSKGSQLAGAAALARHEQKQQQQSASSRSLAVIRAQARKELDAELAAAGAGAAEGGGTAPPGPRVTELEMAPNLAVSGVYYRCPIIGGEVLPRTEIQQKIKLFLYEQLAEDGGIAACLIIHSCNANREKVQTGVETLCKYMENILSAPAEEKFRKIRQSNKAYAERVAPLEGAAELLAAAGFQSTQLPHGDGTETFWVFPPDGDLDKLQLFRDALVSAEPIVPELDRNARALMPAQAARQVALPADFFAISQEELKREQQLRSEVVENMTLLQTKAMRERAEQRELRKYRFCLVRVRFPDAITLQGTFRVTERVSAVYTFVRENLVRPSEAFELLTPTGHPLDADDQSTLAEAKLVPSVLLTWQLKSGAAPPGGSTGAFLVPELMETISELG</sequence>
<comment type="caution">
    <text evidence="4">The sequence shown here is derived from an EMBL/GenBank/DDBJ whole genome shotgun (WGS) entry which is preliminary data.</text>
</comment>
<dbReference type="EMBL" id="VIIS01000292">
    <property type="protein sequence ID" value="KAF0310726.1"/>
    <property type="molecule type" value="Genomic_DNA"/>
</dbReference>
<feature type="compositionally biased region" description="Gly residues" evidence="1">
    <location>
        <begin position="160"/>
        <end position="169"/>
    </location>
</feature>